<dbReference type="EMBL" id="JAPESX010002158">
    <property type="protein sequence ID" value="KAJ8109073.1"/>
    <property type="molecule type" value="Genomic_DNA"/>
</dbReference>
<dbReference type="Proteomes" id="UP001153334">
    <property type="component" value="Unassembled WGS sequence"/>
</dbReference>
<proteinExistence type="predicted"/>
<comment type="caution">
    <text evidence="1">The sequence shown here is derived from an EMBL/GenBank/DDBJ whole genome shotgun (WGS) entry which is preliminary data.</text>
</comment>
<gene>
    <name evidence="1" type="ORF">ONZ43_g6242</name>
</gene>
<accession>A0ACC2I248</accession>
<protein>
    <submittedName>
        <fullName evidence="1">Uncharacterized protein</fullName>
    </submittedName>
</protein>
<sequence>MEAVPAPDVFSDTRFLAFDHADAMVDAVVGFADSDESIIDDAFFMFVSHETTVSPDIFTVGVHVNTQGITNNTTPFDEVKTLPTLFNTTTIESIAAAAAASQVQSGSWNYGLTLTFNNDRRIAQLCVELHTELVESLKTLMAPESFYTQMFLQPLPAYRWPIGKQRGGNVLGLDNLTNNALLYTAGVGILDNDAPVEAAHAQVKAMAVKLVDFAKSVQGDMEFIYLNYADSDQDPLGTYGAANIQLMKDVAAKYDPTGIFQTRIPGGYKISQVQ</sequence>
<name>A0ACC2I248_9PEZI</name>
<reference evidence="1" key="1">
    <citation type="submission" date="2022-11" db="EMBL/GenBank/DDBJ databases">
        <title>Genome Sequence of Nemania bipapillata.</title>
        <authorList>
            <person name="Buettner E."/>
        </authorList>
    </citation>
    <scope>NUCLEOTIDE SEQUENCE</scope>
    <source>
        <strain evidence="1">CP14</strain>
    </source>
</reference>
<keyword evidence="2" id="KW-1185">Reference proteome</keyword>
<organism evidence="1 2">
    <name type="scientific">Nemania bipapillata</name>
    <dbReference type="NCBI Taxonomy" id="110536"/>
    <lineage>
        <taxon>Eukaryota</taxon>
        <taxon>Fungi</taxon>
        <taxon>Dikarya</taxon>
        <taxon>Ascomycota</taxon>
        <taxon>Pezizomycotina</taxon>
        <taxon>Sordariomycetes</taxon>
        <taxon>Xylariomycetidae</taxon>
        <taxon>Xylariales</taxon>
        <taxon>Xylariaceae</taxon>
        <taxon>Nemania</taxon>
    </lineage>
</organism>
<evidence type="ECO:0000313" key="2">
    <source>
        <dbReference type="Proteomes" id="UP001153334"/>
    </source>
</evidence>
<evidence type="ECO:0000313" key="1">
    <source>
        <dbReference type="EMBL" id="KAJ8109073.1"/>
    </source>
</evidence>